<dbReference type="InterPro" id="IPR032816">
    <property type="entry name" value="VTT_dom"/>
</dbReference>
<keyword evidence="3" id="KW-1003">Cell membrane</keyword>
<dbReference type="RefSeq" id="WP_385938091.1">
    <property type="nucleotide sequence ID" value="NZ_JBHSOZ010000002.1"/>
</dbReference>
<comment type="subcellular location">
    <subcellularLocation>
        <location evidence="1">Cell membrane</location>
        <topology evidence="1">Multi-pass membrane protein</topology>
    </subcellularLocation>
</comment>
<sequence>MIEYALEILGQLGIIGLFLGVAIEALSIPFPAGIFILAYGYILDPGGWELVGLSFAVSICYVAVSYIPYLLSQRYDYILKRHVNKPSIKKMVRLVEKHGDWALAAGRMLGAGYIAYVAVFCQITPLRYGVLTFIGIFPTALVMFYVGQLGNIEAAYEWFQNFQFAIFSLLALLTALYLMYRLKRNKKYQSSTK</sequence>
<comment type="similarity">
    <text evidence="2">Belongs to the DedA family.</text>
</comment>
<feature type="domain" description="VTT" evidence="8">
    <location>
        <begin position="30"/>
        <end position="148"/>
    </location>
</feature>
<evidence type="ECO:0000256" key="5">
    <source>
        <dbReference type="ARBA" id="ARBA00022989"/>
    </source>
</evidence>
<feature type="transmembrane region" description="Helical" evidence="7">
    <location>
        <begin position="12"/>
        <end position="38"/>
    </location>
</feature>
<evidence type="ECO:0000256" key="2">
    <source>
        <dbReference type="ARBA" id="ARBA00010792"/>
    </source>
</evidence>
<evidence type="ECO:0000259" key="8">
    <source>
        <dbReference type="Pfam" id="PF09335"/>
    </source>
</evidence>
<dbReference type="PANTHER" id="PTHR42709">
    <property type="entry name" value="ALKALINE PHOSPHATASE LIKE PROTEIN"/>
    <property type="match status" value="1"/>
</dbReference>
<reference evidence="10" key="1">
    <citation type="journal article" date="2019" name="Int. J. Syst. Evol. Microbiol.">
        <title>The Global Catalogue of Microorganisms (GCM) 10K type strain sequencing project: providing services to taxonomists for standard genome sequencing and annotation.</title>
        <authorList>
            <consortium name="The Broad Institute Genomics Platform"/>
            <consortium name="The Broad Institute Genome Sequencing Center for Infectious Disease"/>
            <person name="Wu L."/>
            <person name="Ma J."/>
        </authorList>
    </citation>
    <scope>NUCLEOTIDE SEQUENCE [LARGE SCALE GENOMIC DNA]</scope>
    <source>
        <strain evidence="10">CECT 7184</strain>
    </source>
</reference>
<evidence type="ECO:0000256" key="4">
    <source>
        <dbReference type="ARBA" id="ARBA00022692"/>
    </source>
</evidence>
<proteinExistence type="inferred from homology"/>
<dbReference type="PANTHER" id="PTHR42709:SF6">
    <property type="entry name" value="UNDECAPRENYL PHOSPHATE TRANSPORTER A"/>
    <property type="match status" value="1"/>
</dbReference>
<feature type="transmembrane region" description="Helical" evidence="7">
    <location>
        <begin position="128"/>
        <end position="146"/>
    </location>
</feature>
<gene>
    <name evidence="9" type="ORF">ACFPU1_02320</name>
</gene>
<evidence type="ECO:0000256" key="6">
    <source>
        <dbReference type="ARBA" id="ARBA00023136"/>
    </source>
</evidence>
<feature type="transmembrane region" description="Helical" evidence="7">
    <location>
        <begin position="50"/>
        <end position="71"/>
    </location>
</feature>
<keyword evidence="4 7" id="KW-0812">Transmembrane</keyword>
<accession>A0ABW0YMC9</accession>
<evidence type="ECO:0000256" key="1">
    <source>
        <dbReference type="ARBA" id="ARBA00004651"/>
    </source>
</evidence>
<keyword evidence="10" id="KW-1185">Reference proteome</keyword>
<evidence type="ECO:0000313" key="10">
    <source>
        <dbReference type="Proteomes" id="UP001596142"/>
    </source>
</evidence>
<dbReference type="Pfam" id="PF09335">
    <property type="entry name" value="VTT_dom"/>
    <property type="match status" value="1"/>
</dbReference>
<dbReference type="EMBL" id="JBHSOZ010000002">
    <property type="protein sequence ID" value="MFC5711613.1"/>
    <property type="molecule type" value="Genomic_DNA"/>
</dbReference>
<name>A0ABW0YMC9_9BACI</name>
<evidence type="ECO:0000256" key="7">
    <source>
        <dbReference type="SAM" id="Phobius"/>
    </source>
</evidence>
<keyword evidence="6 7" id="KW-0472">Membrane</keyword>
<organism evidence="9 10">
    <name type="scientific">Thalassorhabdus alkalitolerans</name>
    <dbReference type="NCBI Taxonomy" id="2282697"/>
    <lineage>
        <taxon>Bacteria</taxon>
        <taxon>Bacillati</taxon>
        <taxon>Bacillota</taxon>
        <taxon>Bacilli</taxon>
        <taxon>Bacillales</taxon>
        <taxon>Bacillaceae</taxon>
        <taxon>Thalassorhabdus</taxon>
    </lineage>
</organism>
<dbReference type="Proteomes" id="UP001596142">
    <property type="component" value="Unassembled WGS sequence"/>
</dbReference>
<protein>
    <submittedName>
        <fullName evidence="9">DedA family protein</fullName>
    </submittedName>
</protein>
<dbReference type="InterPro" id="IPR051311">
    <property type="entry name" value="DedA_domain"/>
</dbReference>
<evidence type="ECO:0000256" key="3">
    <source>
        <dbReference type="ARBA" id="ARBA00022475"/>
    </source>
</evidence>
<comment type="caution">
    <text evidence="9">The sequence shown here is derived from an EMBL/GenBank/DDBJ whole genome shotgun (WGS) entry which is preliminary data.</text>
</comment>
<evidence type="ECO:0000313" key="9">
    <source>
        <dbReference type="EMBL" id="MFC5711613.1"/>
    </source>
</evidence>
<feature type="transmembrane region" description="Helical" evidence="7">
    <location>
        <begin position="158"/>
        <end position="180"/>
    </location>
</feature>
<keyword evidence="5 7" id="KW-1133">Transmembrane helix</keyword>